<evidence type="ECO:0000256" key="5">
    <source>
        <dbReference type="ARBA" id="ARBA00022679"/>
    </source>
</evidence>
<evidence type="ECO:0000259" key="9">
    <source>
        <dbReference type="Pfam" id="PF13844"/>
    </source>
</evidence>
<dbReference type="Gene3D" id="1.25.40.10">
    <property type="entry name" value="Tetratricopeptide repeat domain"/>
    <property type="match status" value="1"/>
</dbReference>
<protein>
    <recommendedName>
        <fullName evidence="3">protein O-GlcNAc transferase</fullName>
        <ecNumber evidence="3">2.4.1.255</ecNumber>
    </recommendedName>
</protein>
<dbReference type="SUPFAM" id="SSF48452">
    <property type="entry name" value="TPR-like"/>
    <property type="match status" value="1"/>
</dbReference>
<reference evidence="10" key="1">
    <citation type="journal article" date="2020" name="mSystems">
        <title>Genome- and Community-Level Interaction Insights into Carbon Utilization and Element Cycling Functions of Hydrothermarchaeota in Hydrothermal Sediment.</title>
        <authorList>
            <person name="Zhou Z."/>
            <person name="Liu Y."/>
            <person name="Xu W."/>
            <person name="Pan J."/>
            <person name="Luo Z.H."/>
            <person name="Li M."/>
        </authorList>
    </citation>
    <scope>NUCLEOTIDE SEQUENCE [LARGE SCALE GENOMIC DNA]</scope>
    <source>
        <strain evidence="10">SpSt-374</strain>
    </source>
</reference>
<organism evidence="10">
    <name type="scientific">Planktothricoides sp. SpSt-374</name>
    <dbReference type="NCBI Taxonomy" id="2282167"/>
    <lineage>
        <taxon>Bacteria</taxon>
        <taxon>Bacillati</taxon>
        <taxon>Cyanobacteriota</taxon>
        <taxon>Cyanophyceae</taxon>
        <taxon>Oscillatoriophycideae</taxon>
        <taxon>Oscillatoriales</taxon>
        <taxon>Oscillatoriaceae</taxon>
        <taxon>Planktothricoides</taxon>
    </lineage>
</organism>
<dbReference type="GO" id="GO:0097363">
    <property type="term" value="F:protein O-acetylglucosaminyltransferase activity"/>
    <property type="evidence" value="ECO:0007669"/>
    <property type="project" value="UniProtKB-EC"/>
</dbReference>
<dbReference type="PANTHER" id="PTHR44835:SF1">
    <property type="entry name" value="PROTEIN O-GLCNAC TRANSFERASE"/>
    <property type="match status" value="1"/>
</dbReference>
<feature type="repeat" description="TPR" evidence="8">
    <location>
        <begin position="7"/>
        <end position="40"/>
    </location>
</feature>
<dbReference type="InterPro" id="IPR051939">
    <property type="entry name" value="Glycosyltr_41/O-GlcNAc_trsf"/>
</dbReference>
<keyword evidence="6" id="KW-0677">Repeat</keyword>
<dbReference type="PROSITE" id="PS50005">
    <property type="entry name" value="TPR"/>
    <property type="match status" value="1"/>
</dbReference>
<dbReference type="Gene3D" id="3.40.50.2000">
    <property type="entry name" value="Glycogen Phosphorylase B"/>
    <property type="match status" value="1"/>
</dbReference>
<comment type="pathway">
    <text evidence="1">Protein modification; protein glycosylation.</text>
</comment>
<evidence type="ECO:0000256" key="4">
    <source>
        <dbReference type="ARBA" id="ARBA00022676"/>
    </source>
</evidence>
<evidence type="ECO:0000256" key="6">
    <source>
        <dbReference type="ARBA" id="ARBA00022737"/>
    </source>
</evidence>
<comment type="caution">
    <text evidence="10">The sequence shown here is derived from an EMBL/GenBank/DDBJ whole genome shotgun (WGS) entry which is preliminary data.</text>
</comment>
<dbReference type="SUPFAM" id="SSF53756">
    <property type="entry name" value="UDP-Glycosyltransferase/glycogen phosphorylase"/>
    <property type="match status" value="1"/>
</dbReference>
<dbReference type="EMBL" id="DSPX01000197">
    <property type="protein sequence ID" value="HGG02697.1"/>
    <property type="molecule type" value="Genomic_DNA"/>
</dbReference>
<dbReference type="SMART" id="SM00028">
    <property type="entry name" value="TPR"/>
    <property type="match status" value="1"/>
</dbReference>
<evidence type="ECO:0000256" key="1">
    <source>
        <dbReference type="ARBA" id="ARBA00004922"/>
    </source>
</evidence>
<keyword evidence="4" id="KW-0328">Glycosyltransferase</keyword>
<evidence type="ECO:0000256" key="3">
    <source>
        <dbReference type="ARBA" id="ARBA00011970"/>
    </source>
</evidence>
<dbReference type="Pfam" id="PF13844">
    <property type="entry name" value="Glyco_transf_41"/>
    <property type="match status" value="2"/>
</dbReference>
<dbReference type="InterPro" id="IPR011990">
    <property type="entry name" value="TPR-like_helical_dom_sf"/>
</dbReference>
<feature type="domain" description="O-GlcNAc transferase C-terminal" evidence="9">
    <location>
        <begin position="183"/>
        <end position="344"/>
    </location>
</feature>
<sequence length="552" mass="63483">MTKNQSADDYCQMGIQLRWENSHKAAIKCLEKALQLEPKMALAHQHLCGILRDFSDLDAARRAVDRYCQLCGEDDPIITSISYISIYLVSGLSQEAKAKFLWLEKYIYENLDNLPRSAIKPLYENFLYTSHYLRDSLAENSQLYRTITPKYLNLRGGTVGTVGIEGSKILPSLPHPPTPDHRPIRIGFLSNHFYRHSVGWCSYDIIRELSAITPHIFLYFTGRIKPDDLTERFKRIAQTYQPQNYPNSMGDARELVEQIRQDKIDVLIDLDAITVPVHIEIFQAKPAKHCISWLGFDAAFTAEKNYFLADGHSLPAGNEKYYCEQVLRMPHSFVAVSGFVGAHEISPLHTRNLIRKGLRISRDQIIYYCVAPGRKFNLDMVRAQVQILAAVQDGLLVYKGRSDRAVIESAYQQECQRQGVSFHRVKFLPLANTEEEHRKIYSIADVFLDSYPYNGGTHTLEALWFNLPVVTRVGEQFLSRMGNSFLQTLGISQGIARNWDEYINWGIKFGQDIDLRDKIRQHLIQSKHQDHPAPLWNPRQFARDMYDLLAKL</sequence>
<evidence type="ECO:0000256" key="2">
    <source>
        <dbReference type="ARBA" id="ARBA00005386"/>
    </source>
</evidence>
<dbReference type="PANTHER" id="PTHR44835">
    <property type="entry name" value="UDP-N-ACETYLGLUCOSAMINE--PEPTIDE N-ACETYLGLUCOSAMINYLTRANSFERASE SPINDLY-RELATED"/>
    <property type="match status" value="1"/>
</dbReference>
<feature type="domain" description="O-GlcNAc transferase C-terminal" evidence="9">
    <location>
        <begin position="359"/>
        <end position="545"/>
    </location>
</feature>
<evidence type="ECO:0000256" key="7">
    <source>
        <dbReference type="ARBA" id="ARBA00022803"/>
    </source>
</evidence>
<dbReference type="EC" id="2.4.1.255" evidence="3"/>
<dbReference type="InterPro" id="IPR019734">
    <property type="entry name" value="TPR_rpt"/>
</dbReference>
<gene>
    <name evidence="10" type="ORF">ENR15_19160</name>
</gene>
<comment type="similarity">
    <text evidence="2">Belongs to the glycosyltransferase 41 family. O-GlcNAc transferase subfamily.</text>
</comment>
<keyword evidence="7 8" id="KW-0802">TPR repeat</keyword>
<dbReference type="Gene3D" id="3.40.50.11380">
    <property type="match status" value="1"/>
</dbReference>
<accession>A0A7C3VM92</accession>
<evidence type="ECO:0000313" key="10">
    <source>
        <dbReference type="EMBL" id="HGG02697.1"/>
    </source>
</evidence>
<name>A0A7C3VM92_9CYAN</name>
<evidence type="ECO:0000256" key="8">
    <source>
        <dbReference type="PROSITE-ProRule" id="PRU00339"/>
    </source>
</evidence>
<keyword evidence="5" id="KW-0808">Transferase</keyword>
<dbReference type="AlphaFoldDB" id="A0A7C3VM92"/>
<dbReference type="InterPro" id="IPR029489">
    <property type="entry name" value="OGT/SEC/SPY_C"/>
</dbReference>
<proteinExistence type="inferred from homology"/>